<dbReference type="EMBL" id="AUSU01008949">
    <property type="protein sequence ID" value="EPS58731.1"/>
    <property type="molecule type" value="Genomic_DNA"/>
</dbReference>
<dbReference type="AlphaFoldDB" id="S8C2S7"/>
<comment type="caution">
    <text evidence="1">The sequence shown here is derived from an EMBL/GenBank/DDBJ whole genome shotgun (WGS) entry which is preliminary data.</text>
</comment>
<protein>
    <submittedName>
        <fullName evidence="1">Uncharacterized protein</fullName>
    </submittedName>
</protein>
<dbReference type="PANTHER" id="PTHR47935">
    <property type="entry name" value="PENTATRICOPEPTIDE REPEAT-CONTAINING PROTEIN MRL1, CHLOROPLASTIC"/>
    <property type="match status" value="1"/>
</dbReference>
<dbReference type="Proteomes" id="UP000015453">
    <property type="component" value="Unassembled WGS sequence"/>
</dbReference>
<proteinExistence type="predicted"/>
<reference evidence="1 2" key="1">
    <citation type="journal article" date="2013" name="BMC Genomics">
        <title>The miniature genome of a carnivorous plant Genlisea aurea contains a low number of genes and short non-coding sequences.</title>
        <authorList>
            <person name="Leushkin E.V."/>
            <person name="Sutormin R.A."/>
            <person name="Nabieva E.R."/>
            <person name="Penin A.A."/>
            <person name="Kondrashov A.S."/>
            <person name="Logacheva M.D."/>
        </authorList>
    </citation>
    <scope>NUCLEOTIDE SEQUENCE [LARGE SCALE GENOMIC DNA]</scope>
</reference>
<dbReference type="InterPro" id="IPR053303">
    <property type="entry name" value="Chloroplast_PPR"/>
</dbReference>
<keyword evidence="2" id="KW-1185">Reference proteome</keyword>
<feature type="non-terminal residue" evidence="1">
    <location>
        <position position="1"/>
    </location>
</feature>
<organism evidence="1 2">
    <name type="scientific">Genlisea aurea</name>
    <dbReference type="NCBI Taxonomy" id="192259"/>
    <lineage>
        <taxon>Eukaryota</taxon>
        <taxon>Viridiplantae</taxon>
        <taxon>Streptophyta</taxon>
        <taxon>Embryophyta</taxon>
        <taxon>Tracheophyta</taxon>
        <taxon>Spermatophyta</taxon>
        <taxon>Magnoliopsida</taxon>
        <taxon>eudicotyledons</taxon>
        <taxon>Gunneridae</taxon>
        <taxon>Pentapetalae</taxon>
        <taxon>asterids</taxon>
        <taxon>lamiids</taxon>
        <taxon>Lamiales</taxon>
        <taxon>Lentibulariaceae</taxon>
        <taxon>Genlisea</taxon>
    </lineage>
</organism>
<evidence type="ECO:0000313" key="1">
    <source>
        <dbReference type="EMBL" id="EPS58731.1"/>
    </source>
</evidence>
<gene>
    <name evidence="1" type="ORF">M569_16081</name>
</gene>
<evidence type="ECO:0000313" key="2">
    <source>
        <dbReference type="Proteomes" id="UP000015453"/>
    </source>
</evidence>
<sequence length="124" mass="13728">VYVLTVLKGLKYRLAAGAKVPNVSIMVPVEKTQIQTSAGLKTVSIANRVSQAVAALLRRLGLSYIGNESYGKIRINGVTIRRWFQPKLESRFSEKTVNLNPSLTHLSSGISRQQLKIRTSYLSL</sequence>
<accession>S8C2S7</accession>
<name>S8C2S7_9LAMI</name>
<dbReference type="OrthoDB" id="1935101at2759"/>
<feature type="non-terminal residue" evidence="1">
    <location>
        <position position="124"/>
    </location>
</feature>
<dbReference type="PANTHER" id="PTHR47935:SF1">
    <property type="entry name" value="PENTATRICOPEPTIDE REPEAT-CONTAINING PROTEIN MRL1, CHLOROPLASTIC"/>
    <property type="match status" value="1"/>
</dbReference>